<dbReference type="InterPro" id="IPR002549">
    <property type="entry name" value="AI-2E-like"/>
</dbReference>
<dbReference type="PANTHER" id="PTHR21716:SF64">
    <property type="entry name" value="AI-2 TRANSPORT PROTEIN TQSA"/>
    <property type="match status" value="1"/>
</dbReference>
<evidence type="ECO:0000256" key="5">
    <source>
        <dbReference type="ARBA" id="ARBA00023136"/>
    </source>
</evidence>
<feature type="transmembrane region" description="Helical" evidence="6">
    <location>
        <begin position="272"/>
        <end position="290"/>
    </location>
</feature>
<evidence type="ECO:0000313" key="7">
    <source>
        <dbReference type="EMBL" id="RPE65121.1"/>
    </source>
</evidence>
<evidence type="ECO:0000256" key="6">
    <source>
        <dbReference type="SAM" id="Phobius"/>
    </source>
</evidence>
<reference evidence="7 8" key="1">
    <citation type="submission" date="2018-11" db="EMBL/GenBank/DDBJ databases">
        <title>Genomic Encyclopedia of Type Strains, Phase IV (KMG-IV): sequencing the most valuable type-strain genomes for metagenomic binning, comparative biology and taxonomic classification.</title>
        <authorList>
            <person name="Goeker M."/>
        </authorList>
    </citation>
    <scope>NUCLEOTIDE SEQUENCE [LARGE SCALE GENOMIC DNA]</scope>
    <source>
        <strain evidence="7 8">DSM 101684</strain>
    </source>
</reference>
<comment type="subcellular location">
    <subcellularLocation>
        <location evidence="1">Membrane</location>
        <topology evidence="1">Multi-pass membrane protein</topology>
    </subcellularLocation>
</comment>
<sequence>MQIDPHFKRAVGWAAAFLALGGALWLLGPVLTPFLVAAVLAYMVNPVVNRLDRALGGRFPRVLAVVLVEVFFFVAALGFLLLVVPVLVRQIPLMREQVPLLLEHLVTAIRPWLLQFGLDPLAGFADLRAFVVDFLGNRSEDLVASALASLRVGGSVLLTIIGNAVLIPVVLFYLLTDWDRIVAGVWSLVPRALRGALESFVDEADEVLGQYLRGQALVMLALAVYYSAGLAAFGLNVALPIGVFTGLAVFVPYIGFGVGLVLALLSGMLQMGLAPTLVMVGVVYGAGQVIESFFLTPRLVGSRVGLHPLAVIFALMAFGQLFGFLGVLVALPASAVLLVALRRLKRRYLADATGEGTHARVPTEEV</sequence>
<feature type="transmembrane region" description="Helical" evidence="6">
    <location>
        <begin position="152"/>
        <end position="175"/>
    </location>
</feature>
<keyword evidence="8" id="KW-1185">Reference proteome</keyword>
<feature type="transmembrane region" description="Helical" evidence="6">
    <location>
        <begin position="12"/>
        <end position="42"/>
    </location>
</feature>
<gene>
    <name evidence="7" type="ORF">EDC62_2251</name>
</gene>
<keyword evidence="4 6" id="KW-1133">Transmembrane helix</keyword>
<name>A0A3N4UD63_9BURK</name>
<dbReference type="PANTHER" id="PTHR21716">
    <property type="entry name" value="TRANSMEMBRANE PROTEIN"/>
    <property type="match status" value="1"/>
</dbReference>
<evidence type="ECO:0000256" key="3">
    <source>
        <dbReference type="ARBA" id="ARBA00022692"/>
    </source>
</evidence>
<keyword evidence="5 6" id="KW-0472">Membrane</keyword>
<feature type="transmembrane region" description="Helical" evidence="6">
    <location>
        <begin position="310"/>
        <end position="341"/>
    </location>
</feature>
<proteinExistence type="inferred from homology"/>
<dbReference type="Proteomes" id="UP000272193">
    <property type="component" value="Unassembled WGS sequence"/>
</dbReference>
<dbReference type="GO" id="GO:0016020">
    <property type="term" value="C:membrane"/>
    <property type="evidence" value="ECO:0007669"/>
    <property type="project" value="UniProtKB-SubCell"/>
</dbReference>
<feature type="transmembrane region" description="Helical" evidence="6">
    <location>
        <begin position="241"/>
        <end position="265"/>
    </location>
</feature>
<keyword evidence="3 6" id="KW-0812">Transmembrane</keyword>
<dbReference type="RefSeq" id="WP_124223727.1">
    <property type="nucleotide sequence ID" value="NZ_RKQL01000005.1"/>
</dbReference>
<evidence type="ECO:0000256" key="1">
    <source>
        <dbReference type="ARBA" id="ARBA00004141"/>
    </source>
</evidence>
<accession>A0A3N4UD63</accession>
<feature type="transmembrane region" description="Helical" evidence="6">
    <location>
        <begin position="216"/>
        <end position="235"/>
    </location>
</feature>
<dbReference type="OrthoDB" id="5792512at2"/>
<evidence type="ECO:0000256" key="2">
    <source>
        <dbReference type="ARBA" id="ARBA00009773"/>
    </source>
</evidence>
<organism evidence="7 8">
    <name type="scientific">Tibeticola sediminis</name>
    <dbReference type="NCBI Taxonomy" id="1917811"/>
    <lineage>
        <taxon>Bacteria</taxon>
        <taxon>Pseudomonadati</taxon>
        <taxon>Pseudomonadota</taxon>
        <taxon>Betaproteobacteria</taxon>
        <taxon>Burkholderiales</taxon>
        <taxon>Comamonadaceae</taxon>
        <taxon>Tibeticola</taxon>
    </lineage>
</organism>
<protein>
    <submittedName>
        <fullName evidence="7">Putative PurR-regulated permease PerM</fullName>
    </submittedName>
</protein>
<feature type="transmembrane region" description="Helical" evidence="6">
    <location>
        <begin position="62"/>
        <end position="88"/>
    </location>
</feature>
<dbReference type="AlphaFoldDB" id="A0A3N4UD63"/>
<comment type="caution">
    <text evidence="7">The sequence shown here is derived from an EMBL/GenBank/DDBJ whole genome shotgun (WGS) entry which is preliminary data.</text>
</comment>
<dbReference type="EMBL" id="RKQL01000005">
    <property type="protein sequence ID" value="RPE65121.1"/>
    <property type="molecule type" value="Genomic_DNA"/>
</dbReference>
<evidence type="ECO:0000256" key="4">
    <source>
        <dbReference type="ARBA" id="ARBA00022989"/>
    </source>
</evidence>
<comment type="similarity">
    <text evidence="2">Belongs to the autoinducer-2 exporter (AI-2E) (TC 2.A.86) family.</text>
</comment>
<dbReference type="GO" id="GO:0055085">
    <property type="term" value="P:transmembrane transport"/>
    <property type="evidence" value="ECO:0007669"/>
    <property type="project" value="TreeGrafter"/>
</dbReference>
<dbReference type="Pfam" id="PF01594">
    <property type="entry name" value="AI-2E_transport"/>
    <property type="match status" value="1"/>
</dbReference>
<evidence type="ECO:0000313" key="8">
    <source>
        <dbReference type="Proteomes" id="UP000272193"/>
    </source>
</evidence>